<accession>A4CB71</accession>
<comment type="caution">
    <text evidence="1">The sequence shown here is derived from an EMBL/GenBank/DDBJ whole genome shotgun (WGS) entry which is preliminary data.</text>
</comment>
<reference evidence="1 2" key="1">
    <citation type="submission" date="2006-02" db="EMBL/GenBank/DDBJ databases">
        <authorList>
            <person name="Moran M.A."/>
            <person name="Kjelleberg S."/>
            <person name="Egan S."/>
            <person name="Saunders N."/>
            <person name="Thomas T."/>
            <person name="Ferriera S."/>
            <person name="Johnson J."/>
            <person name="Kravitz S."/>
            <person name="Halpern A."/>
            <person name="Remington K."/>
            <person name="Beeson K."/>
            <person name="Tran B."/>
            <person name="Rogers Y.-H."/>
            <person name="Friedman R."/>
            <person name="Venter J.C."/>
        </authorList>
    </citation>
    <scope>NUCLEOTIDE SEQUENCE [LARGE SCALE GENOMIC DNA]</scope>
    <source>
        <strain evidence="1 2">D2</strain>
    </source>
</reference>
<protein>
    <submittedName>
        <fullName evidence="1">Endonuclease III DNA glycosylase/apyrimidinic (AP) lyase, acts on 5-formyluracil and 5-hydroxymethyluracil</fullName>
    </submittedName>
</protein>
<dbReference type="STRING" id="87626.PTD2_17340"/>
<keyword evidence="1" id="KW-0378">Hydrolase</keyword>
<name>A4CB71_9GAMM</name>
<organism evidence="1 2">
    <name type="scientific">Pseudoalteromonas tunicata D2</name>
    <dbReference type="NCBI Taxonomy" id="87626"/>
    <lineage>
        <taxon>Bacteria</taxon>
        <taxon>Pseudomonadati</taxon>
        <taxon>Pseudomonadota</taxon>
        <taxon>Gammaproteobacteria</taxon>
        <taxon>Alteromonadales</taxon>
        <taxon>Pseudoalteromonadaceae</taxon>
        <taxon>Pseudoalteromonas</taxon>
    </lineage>
</organism>
<keyword evidence="1" id="KW-0540">Nuclease</keyword>
<keyword evidence="2" id="KW-1185">Reference proteome</keyword>
<proteinExistence type="predicted"/>
<dbReference type="EMBL" id="AAOH01000005">
    <property type="protein sequence ID" value="EAR27608.1"/>
    <property type="molecule type" value="Genomic_DNA"/>
</dbReference>
<dbReference type="HOGENOM" id="CLU_2754904_0_0_6"/>
<sequence length="70" mass="7993">MGKDVVAVEQKLEKMIPKEFKVDVHHWLILMDVIPVWRVSQSVAAVLLKTCVSLKIRLNNSSLLRYQSGC</sequence>
<evidence type="ECO:0000313" key="1">
    <source>
        <dbReference type="EMBL" id="EAR27608.1"/>
    </source>
</evidence>
<evidence type="ECO:0000313" key="2">
    <source>
        <dbReference type="Proteomes" id="UP000006201"/>
    </source>
</evidence>
<gene>
    <name evidence="1" type="ORF">PTD2_17340</name>
</gene>
<dbReference type="GO" id="GO:0016829">
    <property type="term" value="F:lyase activity"/>
    <property type="evidence" value="ECO:0007669"/>
    <property type="project" value="UniProtKB-KW"/>
</dbReference>
<dbReference type="AlphaFoldDB" id="A4CB71"/>
<keyword evidence="1" id="KW-0255">Endonuclease</keyword>
<dbReference type="GO" id="GO:0004519">
    <property type="term" value="F:endonuclease activity"/>
    <property type="evidence" value="ECO:0007669"/>
    <property type="project" value="UniProtKB-KW"/>
</dbReference>
<keyword evidence="1" id="KW-0456">Lyase</keyword>
<dbReference type="Proteomes" id="UP000006201">
    <property type="component" value="Unassembled WGS sequence"/>
</dbReference>